<dbReference type="RefSeq" id="WP_101619516.1">
    <property type="nucleotide sequence ID" value="NZ_FXZD01000003.1"/>
</dbReference>
<evidence type="ECO:0000313" key="2">
    <source>
        <dbReference type="Proteomes" id="UP000234433"/>
    </source>
</evidence>
<reference evidence="1 2" key="1">
    <citation type="submission" date="2017-03" db="EMBL/GenBank/DDBJ databases">
        <authorList>
            <person name="Afonso C.L."/>
            <person name="Miller P.J."/>
            <person name="Scott M.A."/>
            <person name="Spackman E."/>
            <person name="Goraichik I."/>
            <person name="Dimitrov K.M."/>
            <person name="Suarez D.L."/>
            <person name="Swayne D.E."/>
        </authorList>
    </citation>
    <scope>NUCLEOTIDE SEQUENCE [LARGE SCALE GENOMIC DNA]</scope>
    <source>
        <strain evidence="1 2">CNRZ 918</strain>
    </source>
</reference>
<dbReference type="EMBL" id="FXZD01000003">
    <property type="protein sequence ID" value="SMX81667.1"/>
    <property type="molecule type" value="Genomic_DNA"/>
</dbReference>
<name>A0A2H1J2G2_9MICO</name>
<evidence type="ECO:0000313" key="1">
    <source>
        <dbReference type="EMBL" id="SMX81667.1"/>
    </source>
</evidence>
<organism evidence="1 2">
    <name type="scientific">Brevibacterium antiquum CNRZ 918</name>
    <dbReference type="NCBI Taxonomy" id="1255637"/>
    <lineage>
        <taxon>Bacteria</taxon>
        <taxon>Bacillati</taxon>
        <taxon>Actinomycetota</taxon>
        <taxon>Actinomycetes</taxon>
        <taxon>Micrococcales</taxon>
        <taxon>Brevibacteriaceae</taxon>
        <taxon>Brevibacterium</taxon>
    </lineage>
</organism>
<proteinExistence type="predicted"/>
<accession>A0A2H1J2G2</accession>
<gene>
    <name evidence="1" type="ORF">BANT918_01361</name>
</gene>
<dbReference type="OrthoDB" id="5147340at2"/>
<dbReference type="Proteomes" id="UP000234433">
    <property type="component" value="Unassembled WGS sequence"/>
</dbReference>
<dbReference type="AlphaFoldDB" id="A0A2H1J2G2"/>
<protein>
    <submittedName>
        <fullName evidence="1">Uncharacterized protein</fullName>
    </submittedName>
</protein>
<sequence>MKIENKCSVCRHPDRETVDRELVAGLTLREAADKYGLGKDAVGRHKRNHLSKTLKAVQERRETAGAQKAVDRAEELYVKASTILERSEEEGNGQLGLAAIKELRSTVELLAKLTGELDERPQVNVLNVSSSPEWLAIQQAMLEALSPFPEARIAVAGTLEELES</sequence>